<dbReference type="RefSeq" id="WP_035322411.1">
    <property type="nucleotide sequence ID" value="NZ_FONH01000010.1"/>
</dbReference>
<name>A0A1I2H005_9GAMM</name>
<evidence type="ECO:0000313" key="3">
    <source>
        <dbReference type="Proteomes" id="UP000199477"/>
    </source>
</evidence>
<proteinExistence type="predicted"/>
<keyword evidence="3" id="KW-1185">Reference proteome</keyword>
<dbReference type="EMBL" id="FONH01000010">
    <property type="protein sequence ID" value="SFF23385.1"/>
    <property type="molecule type" value="Genomic_DNA"/>
</dbReference>
<protein>
    <recommendedName>
        <fullName evidence="4">DUF4381 domain-containing protein</fullName>
    </recommendedName>
</protein>
<dbReference type="AlphaFoldDB" id="A0A1I2H005"/>
<evidence type="ECO:0008006" key="4">
    <source>
        <dbReference type="Google" id="ProtNLM"/>
    </source>
</evidence>
<dbReference type="Pfam" id="PF14316">
    <property type="entry name" value="DUF4381"/>
    <property type="match status" value="1"/>
</dbReference>
<evidence type="ECO:0000313" key="2">
    <source>
        <dbReference type="EMBL" id="SFF23385.1"/>
    </source>
</evidence>
<keyword evidence="1" id="KW-0812">Transmembrane</keyword>
<accession>A0A1I2H005</accession>
<sequence>MPATTPPQAGPILRDIHLPPDPPWWPPAPGWWALAAIVLVALALVWWWRRKRRLQREHVAAALADIDALERTYVGQPQRLAMELHQLLRRAARRYDPAATHHRGEAWRRCLAVMPVDEATLARLTSLDDAMFRPAASPANLAEAADATRHWLALALALRPGRATRRRAAVPEAGHA</sequence>
<feature type="transmembrane region" description="Helical" evidence="1">
    <location>
        <begin position="30"/>
        <end position="48"/>
    </location>
</feature>
<organism evidence="2 3">
    <name type="scientific">Dyella marensis</name>
    <dbReference type="NCBI Taxonomy" id="500610"/>
    <lineage>
        <taxon>Bacteria</taxon>
        <taxon>Pseudomonadati</taxon>
        <taxon>Pseudomonadota</taxon>
        <taxon>Gammaproteobacteria</taxon>
        <taxon>Lysobacterales</taxon>
        <taxon>Rhodanobacteraceae</taxon>
        <taxon>Dyella</taxon>
    </lineage>
</organism>
<gene>
    <name evidence="2" type="ORF">SAMN02799615_02842</name>
</gene>
<dbReference type="STRING" id="500610.SAMN02799615_02842"/>
<dbReference type="Proteomes" id="UP000199477">
    <property type="component" value="Unassembled WGS sequence"/>
</dbReference>
<evidence type="ECO:0000256" key="1">
    <source>
        <dbReference type="SAM" id="Phobius"/>
    </source>
</evidence>
<dbReference type="InterPro" id="IPR025489">
    <property type="entry name" value="DUF4381"/>
</dbReference>
<keyword evidence="1" id="KW-0472">Membrane</keyword>
<reference evidence="3" key="1">
    <citation type="submission" date="2016-10" db="EMBL/GenBank/DDBJ databases">
        <authorList>
            <person name="Varghese N."/>
            <person name="Submissions S."/>
        </authorList>
    </citation>
    <scope>NUCLEOTIDE SEQUENCE [LARGE SCALE GENOMIC DNA]</scope>
    <source>
        <strain evidence="3">UNC178MFTsu3.1</strain>
    </source>
</reference>
<keyword evidence="1" id="KW-1133">Transmembrane helix</keyword>